<accession>A0A5A7RHJ2</accession>
<dbReference type="AlphaFoldDB" id="A0A5A7RHJ2"/>
<keyword evidence="2" id="KW-0436">Ligase</keyword>
<evidence type="ECO:0000256" key="1">
    <source>
        <dbReference type="SAM" id="MobiDB-lite"/>
    </source>
</evidence>
<name>A0A5A7RHJ2_STRAF</name>
<reference evidence="3" key="1">
    <citation type="journal article" date="2019" name="Curr. Biol.">
        <title>Genome Sequence of Striga asiatica Provides Insight into the Evolution of Plant Parasitism.</title>
        <authorList>
            <person name="Yoshida S."/>
            <person name="Kim S."/>
            <person name="Wafula E.K."/>
            <person name="Tanskanen J."/>
            <person name="Kim Y.M."/>
            <person name="Honaas L."/>
            <person name="Yang Z."/>
            <person name="Spallek T."/>
            <person name="Conn C.E."/>
            <person name="Ichihashi Y."/>
            <person name="Cheong K."/>
            <person name="Cui S."/>
            <person name="Der J.P."/>
            <person name="Gundlach H."/>
            <person name="Jiao Y."/>
            <person name="Hori C."/>
            <person name="Ishida J.K."/>
            <person name="Kasahara H."/>
            <person name="Kiba T."/>
            <person name="Kim M.S."/>
            <person name="Koo N."/>
            <person name="Laohavisit A."/>
            <person name="Lee Y.H."/>
            <person name="Lumba S."/>
            <person name="McCourt P."/>
            <person name="Mortimer J.C."/>
            <person name="Mutuku J.M."/>
            <person name="Nomura T."/>
            <person name="Sasaki-Sekimoto Y."/>
            <person name="Seto Y."/>
            <person name="Wang Y."/>
            <person name="Wakatake T."/>
            <person name="Sakakibara H."/>
            <person name="Demura T."/>
            <person name="Yamaguchi S."/>
            <person name="Yoneyama K."/>
            <person name="Manabe R.I."/>
            <person name="Nelson D.C."/>
            <person name="Schulman A.H."/>
            <person name="Timko M.P."/>
            <person name="dePamphilis C.W."/>
            <person name="Choi D."/>
            <person name="Shirasu K."/>
        </authorList>
    </citation>
    <scope>NUCLEOTIDE SEQUENCE [LARGE SCALE GENOMIC DNA]</scope>
    <source>
        <strain evidence="3">cv. UVA1</strain>
    </source>
</reference>
<dbReference type="OrthoDB" id="2005667at2759"/>
<evidence type="ECO:0000313" key="3">
    <source>
        <dbReference type="Proteomes" id="UP000325081"/>
    </source>
</evidence>
<comment type="caution">
    <text evidence="2">The sequence shown here is derived from an EMBL/GenBank/DDBJ whole genome shotgun (WGS) entry which is preliminary data.</text>
</comment>
<gene>
    <name evidence="2" type="ORF">STAS_34394</name>
</gene>
<proteinExistence type="predicted"/>
<keyword evidence="3" id="KW-1185">Reference proteome</keyword>
<dbReference type="Proteomes" id="UP000325081">
    <property type="component" value="Unassembled WGS sequence"/>
</dbReference>
<organism evidence="2 3">
    <name type="scientific">Striga asiatica</name>
    <name type="common">Asiatic witchweed</name>
    <name type="synonym">Buchnera asiatica</name>
    <dbReference type="NCBI Taxonomy" id="4170"/>
    <lineage>
        <taxon>Eukaryota</taxon>
        <taxon>Viridiplantae</taxon>
        <taxon>Streptophyta</taxon>
        <taxon>Embryophyta</taxon>
        <taxon>Tracheophyta</taxon>
        <taxon>Spermatophyta</taxon>
        <taxon>Magnoliopsida</taxon>
        <taxon>eudicotyledons</taxon>
        <taxon>Gunneridae</taxon>
        <taxon>Pentapetalae</taxon>
        <taxon>asterids</taxon>
        <taxon>lamiids</taxon>
        <taxon>Lamiales</taxon>
        <taxon>Orobanchaceae</taxon>
        <taxon>Buchnereae</taxon>
        <taxon>Striga</taxon>
    </lineage>
</organism>
<feature type="region of interest" description="Disordered" evidence="1">
    <location>
        <begin position="53"/>
        <end position="73"/>
    </location>
</feature>
<dbReference type="GO" id="GO:0016874">
    <property type="term" value="F:ligase activity"/>
    <property type="evidence" value="ECO:0007669"/>
    <property type="project" value="UniProtKB-KW"/>
</dbReference>
<protein>
    <submittedName>
        <fullName evidence="2">Leucine--tRNA ligase</fullName>
    </submittedName>
</protein>
<dbReference type="EMBL" id="BKCP01012737">
    <property type="protein sequence ID" value="GER56666.1"/>
    <property type="molecule type" value="Genomic_DNA"/>
</dbReference>
<sequence>MSVKIGRATHEAKTRSEPKTLRVSVCSETCIVPSSAANALPILPATTIDVTTGLSSREKARAKTPPTDRLRPSRVNSRTNWIVKAMPTNAEVKRQTPTDLGPTHASCWRVFFQWILPLRDRVMTWPARMRMERARQRYLGGAQFERSVFGLSFGSFGCSSSGMEEAIGLPSLVVRAAAMGEGFWR</sequence>
<evidence type="ECO:0000313" key="2">
    <source>
        <dbReference type="EMBL" id="GER56666.1"/>
    </source>
</evidence>
<feature type="compositionally biased region" description="Basic and acidic residues" evidence="1">
    <location>
        <begin position="56"/>
        <end position="71"/>
    </location>
</feature>